<evidence type="ECO:0000313" key="6">
    <source>
        <dbReference type="EMBL" id="PZX62760.1"/>
    </source>
</evidence>
<gene>
    <name evidence="6" type="ORF">LX80_01454</name>
</gene>
<evidence type="ECO:0000256" key="3">
    <source>
        <dbReference type="ARBA" id="ARBA00023004"/>
    </source>
</evidence>
<feature type="domain" description="Cytochrome c" evidence="5">
    <location>
        <begin position="43"/>
        <end position="157"/>
    </location>
</feature>
<evidence type="ECO:0000256" key="1">
    <source>
        <dbReference type="ARBA" id="ARBA00022617"/>
    </source>
</evidence>
<reference evidence="6 7" key="1">
    <citation type="submission" date="2018-06" db="EMBL/GenBank/DDBJ databases">
        <title>Genomic Encyclopedia of Archaeal and Bacterial Type Strains, Phase II (KMG-II): from individual species to whole genera.</title>
        <authorList>
            <person name="Goeker M."/>
        </authorList>
    </citation>
    <scope>NUCLEOTIDE SEQUENCE [LARGE SCALE GENOMIC DNA]</scope>
    <source>
        <strain evidence="6 7">DSM 23241</strain>
    </source>
</reference>
<dbReference type="GO" id="GO:0009055">
    <property type="term" value="F:electron transfer activity"/>
    <property type="evidence" value="ECO:0007669"/>
    <property type="project" value="InterPro"/>
</dbReference>
<evidence type="ECO:0000313" key="7">
    <source>
        <dbReference type="Proteomes" id="UP000249720"/>
    </source>
</evidence>
<proteinExistence type="predicted"/>
<dbReference type="AlphaFoldDB" id="A0A2W7RWA2"/>
<dbReference type="Proteomes" id="UP000249720">
    <property type="component" value="Unassembled WGS sequence"/>
</dbReference>
<dbReference type="InterPro" id="IPR051459">
    <property type="entry name" value="Cytochrome_c-type_DH"/>
</dbReference>
<dbReference type="PANTHER" id="PTHR35008:SF8">
    <property type="entry name" value="ALCOHOL DEHYDROGENASE CYTOCHROME C SUBUNIT"/>
    <property type="match status" value="1"/>
</dbReference>
<dbReference type="GO" id="GO:0046872">
    <property type="term" value="F:metal ion binding"/>
    <property type="evidence" value="ECO:0007669"/>
    <property type="project" value="UniProtKB-KW"/>
</dbReference>
<evidence type="ECO:0000256" key="4">
    <source>
        <dbReference type="PROSITE-ProRule" id="PRU00433"/>
    </source>
</evidence>
<keyword evidence="2 4" id="KW-0479">Metal-binding</keyword>
<dbReference type="EMBL" id="QKZV01000004">
    <property type="protein sequence ID" value="PZX62760.1"/>
    <property type="molecule type" value="Genomic_DNA"/>
</dbReference>
<dbReference type="GO" id="GO:0020037">
    <property type="term" value="F:heme binding"/>
    <property type="evidence" value="ECO:0007669"/>
    <property type="project" value="InterPro"/>
</dbReference>
<organism evidence="6 7">
    <name type="scientific">Hydrotalea sandarakina</name>
    <dbReference type="NCBI Taxonomy" id="1004304"/>
    <lineage>
        <taxon>Bacteria</taxon>
        <taxon>Pseudomonadati</taxon>
        <taxon>Bacteroidota</taxon>
        <taxon>Chitinophagia</taxon>
        <taxon>Chitinophagales</taxon>
        <taxon>Chitinophagaceae</taxon>
        <taxon>Hydrotalea</taxon>
    </lineage>
</organism>
<comment type="caution">
    <text evidence="6">The sequence shown here is derived from an EMBL/GenBank/DDBJ whole genome shotgun (WGS) entry which is preliminary data.</text>
</comment>
<evidence type="ECO:0000259" key="5">
    <source>
        <dbReference type="PROSITE" id="PS51007"/>
    </source>
</evidence>
<keyword evidence="3 4" id="KW-0408">Iron</keyword>
<name>A0A2W7RWA2_9BACT</name>
<accession>A0A2W7RWA2</accession>
<dbReference type="Gene3D" id="1.10.760.10">
    <property type="entry name" value="Cytochrome c-like domain"/>
    <property type="match status" value="2"/>
</dbReference>
<dbReference type="InterPro" id="IPR036909">
    <property type="entry name" value="Cyt_c-like_dom_sf"/>
</dbReference>
<keyword evidence="1 4" id="KW-0349">Heme</keyword>
<dbReference type="InterPro" id="IPR009056">
    <property type="entry name" value="Cyt_c-like_dom"/>
</dbReference>
<sequence>MKKILIWVGALLLLMIAAVFIYLQYVLPNVGNAPELTVDITPQRVQHGAYLANHVTVCMDCHSTRNWKKYTGPITPGTEGKGGEYFGEELGFPGKFYSKNITPANLSTWTDGEIYRVITTGVDKNGHAIFPVMPYPYYGNMDKEDVLDIIAYIRSLHPIQNVIPPRSIQFPMNLILNTIPQKAVPMAKPKPSDTIAYGNYLVSIAACMECHTMQEKGNLIKDMAFAGGRLFKMPNGNVYSANITPDKETGIGNWTRESFIARFKTYSDTANLETMTDKKINTIMPWSMYGGMDTNDLSAIYAYLKTLKPLKNKVQHFEIITMK</sequence>
<dbReference type="SUPFAM" id="SSF46626">
    <property type="entry name" value="Cytochrome c"/>
    <property type="match status" value="2"/>
</dbReference>
<dbReference type="OrthoDB" id="9809720at2"/>
<dbReference type="RefSeq" id="WP_111294764.1">
    <property type="nucleotide sequence ID" value="NZ_QKZV01000004.1"/>
</dbReference>
<feature type="domain" description="Cytochrome c" evidence="5">
    <location>
        <begin position="193"/>
        <end position="308"/>
    </location>
</feature>
<protein>
    <submittedName>
        <fullName evidence="6">Cytochrome c</fullName>
    </submittedName>
</protein>
<dbReference type="PANTHER" id="PTHR35008">
    <property type="entry name" value="BLL4482 PROTEIN-RELATED"/>
    <property type="match status" value="1"/>
</dbReference>
<dbReference type="PROSITE" id="PS51007">
    <property type="entry name" value="CYTC"/>
    <property type="match status" value="2"/>
</dbReference>
<evidence type="ECO:0000256" key="2">
    <source>
        <dbReference type="ARBA" id="ARBA00022723"/>
    </source>
</evidence>
<keyword evidence="7" id="KW-1185">Reference proteome</keyword>